<dbReference type="InterPro" id="IPR016339">
    <property type="entry name" value="Hemoglobin_trunc_I"/>
</dbReference>
<comment type="similarity">
    <text evidence="1 6">Belongs to the truncated hemoglobin family. Group I subfamily.</text>
</comment>
<evidence type="ECO:0000256" key="4">
    <source>
        <dbReference type="ARBA" id="ARBA00022723"/>
    </source>
</evidence>
<sequence length="130" mass="13842">METTSVTPCDGTLYERVGGHAALEVVVADLYARIMADDELAPFFTGVNLPRVQGRQVEFFAAALGGPAPYRGPGMKQIHQGRGITRHHFDRVAEHLTEALRAAGAHPAVTAEIIAAVAPLADDIVTKAIE</sequence>
<gene>
    <name evidence="7" type="ORF">U3653_08790</name>
</gene>
<accession>A0ABU6ARM3</accession>
<evidence type="ECO:0000256" key="5">
    <source>
        <dbReference type="ARBA" id="ARBA00023004"/>
    </source>
</evidence>
<dbReference type="EMBL" id="JAYKYQ010000003">
    <property type="protein sequence ID" value="MEB3510111.1"/>
    <property type="molecule type" value="Genomic_DNA"/>
</dbReference>
<protein>
    <recommendedName>
        <fullName evidence="6">Group 1 truncated hemoglobin</fullName>
    </recommendedName>
</protein>
<dbReference type="InterPro" id="IPR012292">
    <property type="entry name" value="Globin/Proto"/>
</dbReference>
<keyword evidence="3 6" id="KW-0349">Heme</keyword>
<dbReference type="Proteomes" id="UP001348098">
    <property type="component" value="Unassembled WGS sequence"/>
</dbReference>
<comment type="cofactor">
    <cofactor evidence="6">
        <name>heme</name>
        <dbReference type="ChEBI" id="CHEBI:30413"/>
    </cofactor>
</comment>
<dbReference type="InterPro" id="IPR009050">
    <property type="entry name" value="Globin-like_sf"/>
</dbReference>
<keyword evidence="5 6" id="KW-0408">Iron</keyword>
<evidence type="ECO:0000256" key="3">
    <source>
        <dbReference type="ARBA" id="ARBA00022617"/>
    </source>
</evidence>
<name>A0ABU6ARM3_9NOCA</name>
<dbReference type="InterPro" id="IPR001486">
    <property type="entry name" value="Hemoglobin_trunc"/>
</dbReference>
<evidence type="ECO:0000256" key="6">
    <source>
        <dbReference type="PIRNR" id="PIRNR002030"/>
    </source>
</evidence>
<dbReference type="PIRSF" id="PIRSF002030">
    <property type="entry name" value="Globin_Protozoa/Cyanobacteria"/>
    <property type="match status" value="1"/>
</dbReference>
<keyword evidence="8" id="KW-1185">Reference proteome</keyword>
<evidence type="ECO:0000256" key="1">
    <source>
        <dbReference type="ARBA" id="ARBA00009660"/>
    </source>
</evidence>
<evidence type="ECO:0000313" key="7">
    <source>
        <dbReference type="EMBL" id="MEB3510111.1"/>
    </source>
</evidence>
<organism evidence="7 8">
    <name type="scientific">Nocardia implantans</name>
    <dbReference type="NCBI Taxonomy" id="3108168"/>
    <lineage>
        <taxon>Bacteria</taxon>
        <taxon>Bacillati</taxon>
        <taxon>Actinomycetota</taxon>
        <taxon>Actinomycetes</taxon>
        <taxon>Mycobacteriales</taxon>
        <taxon>Nocardiaceae</taxon>
        <taxon>Nocardia</taxon>
    </lineage>
</organism>
<keyword evidence="2 6" id="KW-0813">Transport</keyword>
<dbReference type="CDD" id="cd00454">
    <property type="entry name" value="TrHb1_N"/>
    <property type="match status" value="1"/>
</dbReference>
<keyword evidence="6" id="KW-0561">Oxygen transport</keyword>
<evidence type="ECO:0000256" key="2">
    <source>
        <dbReference type="ARBA" id="ARBA00022448"/>
    </source>
</evidence>
<dbReference type="SUPFAM" id="SSF46458">
    <property type="entry name" value="Globin-like"/>
    <property type="match status" value="1"/>
</dbReference>
<dbReference type="RefSeq" id="WP_323124082.1">
    <property type="nucleotide sequence ID" value="NZ_JAYESH010000003.1"/>
</dbReference>
<keyword evidence="4 6" id="KW-0479">Metal-binding</keyword>
<dbReference type="Pfam" id="PF01152">
    <property type="entry name" value="Bac_globin"/>
    <property type="match status" value="1"/>
</dbReference>
<dbReference type="Gene3D" id="1.10.490.10">
    <property type="entry name" value="Globins"/>
    <property type="match status" value="1"/>
</dbReference>
<evidence type="ECO:0000313" key="8">
    <source>
        <dbReference type="Proteomes" id="UP001348098"/>
    </source>
</evidence>
<proteinExistence type="inferred from homology"/>
<reference evidence="7 8" key="1">
    <citation type="submission" date="2023-12" db="EMBL/GenBank/DDBJ databases">
        <title>novel species in genus Nocarida.</title>
        <authorList>
            <person name="Li Z."/>
        </authorList>
    </citation>
    <scope>NUCLEOTIDE SEQUENCE [LARGE SCALE GENOMIC DNA]</scope>
    <source>
        <strain evidence="7 8">CDC186</strain>
    </source>
</reference>
<comment type="caution">
    <text evidence="7">The sequence shown here is derived from an EMBL/GenBank/DDBJ whole genome shotgun (WGS) entry which is preliminary data.</text>
</comment>